<evidence type="ECO:0000313" key="1">
    <source>
        <dbReference type="EMBL" id="OGC54719.1"/>
    </source>
</evidence>
<dbReference type="Proteomes" id="UP000179005">
    <property type="component" value="Unassembled WGS sequence"/>
</dbReference>
<dbReference type="InterPro" id="IPR007922">
    <property type="entry name" value="DciA-like"/>
</dbReference>
<dbReference type="EMBL" id="MEVC01000018">
    <property type="protein sequence ID" value="OGC54719.1"/>
    <property type="molecule type" value="Genomic_DNA"/>
</dbReference>
<gene>
    <name evidence="1" type="ORF">A2797_01465</name>
</gene>
<evidence type="ECO:0000313" key="2">
    <source>
        <dbReference type="Proteomes" id="UP000179005"/>
    </source>
</evidence>
<comment type="caution">
    <text evidence="1">The sequence shown here is derived from an EMBL/GenBank/DDBJ whole genome shotgun (WGS) entry which is preliminary data.</text>
</comment>
<dbReference type="STRING" id="1802619.A2797_01465"/>
<reference evidence="1 2" key="1">
    <citation type="journal article" date="2016" name="Nat. Commun.">
        <title>Thousands of microbial genomes shed light on interconnected biogeochemical processes in an aquifer system.</title>
        <authorList>
            <person name="Anantharaman K."/>
            <person name="Brown C.T."/>
            <person name="Hug L.A."/>
            <person name="Sharon I."/>
            <person name="Castelle C.J."/>
            <person name="Probst A.J."/>
            <person name="Thomas B.C."/>
            <person name="Singh A."/>
            <person name="Wilkins M.J."/>
            <person name="Karaoz U."/>
            <person name="Brodie E.L."/>
            <person name="Williams K.H."/>
            <person name="Hubbard S.S."/>
            <person name="Banfield J.F."/>
        </authorList>
    </citation>
    <scope>NUCLEOTIDE SEQUENCE [LARGE SCALE GENOMIC DNA]</scope>
</reference>
<evidence type="ECO:0008006" key="3">
    <source>
        <dbReference type="Google" id="ProtNLM"/>
    </source>
</evidence>
<name>A0A1F4VC70_UNCKA</name>
<organism evidence="1 2">
    <name type="scientific">candidate division WWE3 bacterium RIFCSPHIGHO2_01_FULL_48_15</name>
    <dbReference type="NCBI Taxonomy" id="1802619"/>
    <lineage>
        <taxon>Bacteria</taxon>
        <taxon>Katanobacteria</taxon>
    </lineage>
</organism>
<sequence>MAFESIGSTLSHTPRRSSIRPALLALRIEKEAEKILPAWAKMRSFSARGGSAFGRREGRLVISSPTPAHSQEVFLYSRQLIKKINEAAGEKVVQEVRYKVTLESSPA</sequence>
<protein>
    <recommendedName>
        <fullName evidence="3">DUF721 domain-containing protein</fullName>
    </recommendedName>
</protein>
<proteinExistence type="predicted"/>
<dbReference type="Pfam" id="PF05258">
    <property type="entry name" value="DciA"/>
    <property type="match status" value="1"/>
</dbReference>
<dbReference type="AlphaFoldDB" id="A0A1F4VC70"/>
<accession>A0A1F4VC70</accession>